<evidence type="ECO:0000313" key="5">
    <source>
        <dbReference type="Proteomes" id="UP000435112"/>
    </source>
</evidence>
<feature type="transmembrane region" description="Helical" evidence="1">
    <location>
        <begin position="94"/>
        <end position="112"/>
    </location>
</feature>
<protein>
    <submittedName>
        <fullName evidence="2">Uncharacterized protein</fullName>
    </submittedName>
</protein>
<feature type="transmembrane region" description="Helical" evidence="1">
    <location>
        <begin position="284"/>
        <end position="305"/>
    </location>
</feature>
<accession>A0A6A3IT46</accession>
<gene>
    <name evidence="2" type="ORF">PR002_g22690</name>
    <name evidence="3" type="ORF">PR003_g23665</name>
</gene>
<evidence type="ECO:0000313" key="2">
    <source>
        <dbReference type="EMBL" id="KAE8985260.1"/>
    </source>
</evidence>
<evidence type="ECO:0000313" key="4">
    <source>
        <dbReference type="Proteomes" id="UP000434957"/>
    </source>
</evidence>
<keyword evidence="1" id="KW-1133">Transmembrane helix</keyword>
<sequence length="609" mass="68455">MVQEHLDISTRWARSVRRVDVQRTETKPNVITVEPSQPPSRNGLVLRLCQPISRFLVMVGGWIYRLLDRLPGQCTVSKLDAFETFCRETPPKTVAAILLLTPLPCLAFNLLIECIPLSDPGTGLAGSGFYQLRMFLTGLISALMPSLIKLDCVPESPVNSPLTLLLFAVSQAAIFLATNALISLAADVFPVPLSLFTAIVPMAIAGRLMFYRRLPKDPQFHAQSNKVNLWVTIEMLPLFVYPAFTVGFISLTSTQQFWVSLLIPLLKTVIRRVLWWITKDDYDLINVMTGCVGQLYHVLFIALALQNSKSLSTMGVIVALGISRMLLNCRYILNDCKKIQNAKAKLEDIEQLMEEDDFHLALKLAREPRVANVLHKKLPSLLLSTYPGYRESDFMARYEETLRAQHAVKTDRWLKLTSILPWHEMRKPTRQAAVHSLGVVSRPSLLSSARPKNTPNTWTIAALEISPSVRRADYVSSVASAMHQSEIILLRSYIVIWMTSFYVIYLVAVFWLPNRRYFATQATMTTFEAVGISVTRLLLVCGMEIALLGIQLVLITDRLGVSGVYQIAFVLWSQRVLVQAKTLQLTVDILAFPLVHTGNDIILPLHLED</sequence>
<keyword evidence="1" id="KW-0812">Transmembrane</keyword>
<feature type="transmembrane region" description="Helical" evidence="1">
    <location>
        <begin position="257"/>
        <end position="277"/>
    </location>
</feature>
<keyword evidence="4" id="KW-1185">Reference proteome</keyword>
<keyword evidence="1" id="KW-0472">Membrane</keyword>
<feature type="transmembrane region" description="Helical" evidence="1">
    <location>
        <begin position="132"/>
        <end position="150"/>
    </location>
</feature>
<dbReference type="AlphaFoldDB" id="A0A6A3IT46"/>
<name>A0A6A3IT46_9STRA</name>
<reference evidence="2 5" key="1">
    <citation type="submission" date="2018-09" db="EMBL/GenBank/DDBJ databases">
        <title>Genomic investigation of the strawberry pathogen Phytophthora fragariae indicates pathogenicity is determined by transcriptional variation in three key races.</title>
        <authorList>
            <person name="Adams T.M."/>
            <person name="Armitage A.D."/>
            <person name="Sobczyk M.K."/>
            <person name="Bates H.J."/>
            <person name="Dunwell J.M."/>
            <person name="Nellist C.F."/>
            <person name="Harrison R.J."/>
        </authorList>
    </citation>
    <scope>NUCLEOTIDE SEQUENCE [LARGE SCALE GENOMIC DNA]</scope>
    <source>
        <strain evidence="2 5">SCRP324</strain>
        <strain evidence="3 4">SCRP333</strain>
    </source>
</reference>
<proteinExistence type="predicted"/>
<dbReference type="EMBL" id="QXFU01002475">
    <property type="protein sequence ID" value="KAE8985260.1"/>
    <property type="molecule type" value="Genomic_DNA"/>
</dbReference>
<organism evidence="2 5">
    <name type="scientific">Phytophthora rubi</name>
    <dbReference type="NCBI Taxonomy" id="129364"/>
    <lineage>
        <taxon>Eukaryota</taxon>
        <taxon>Sar</taxon>
        <taxon>Stramenopiles</taxon>
        <taxon>Oomycota</taxon>
        <taxon>Peronosporomycetes</taxon>
        <taxon>Peronosporales</taxon>
        <taxon>Peronosporaceae</taxon>
        <taxon>Phytophthora</taxon>
    </lineage>
</organism>
<feature type="transmembrane region" description="Helical" evidence="1">
    <location>
        <begin position="311"/>
        <end position="333"/>
    </location>
</feature>
<comment type="caution">
    <text evidence="2">The sequence shown here is derived from an EMBL/GenBank/DDBJ whole genome shotgun (WGS) entry which is preliminary data.</text>
</comment>
<dbReference type="EMBL" id="QXFT01002532">
    <property type="protein sequence ID" value="KAE9296810.1"/>
    <property type="molecule type" value="Genomic_DNA"/>
</dbReference>
<evidence type="ECO:0000313" key="3">
    <source>
        <dbReference type="EMBL" id="KAE9296810.1"/>
    </source>
</evidence>
<dbReference type="Proteomes" id="UP000434957">
    <property type="component" value="Unassembled WGS sequence"/>
</dbReference>
<dbReference type="OrthoDB" id="114446at2759"/>
<evidence type="ECO:0000256" key="1">
    <source>
        <dbReference type="SAM" id="Phobius"/>
    </source>
</evidence>
<feature type="transmembrane region" description="Helical" evidence="1">
    <location>
        <begin position="162"/>
        <end position="182"/>
    </location>
</feature>
<feature type="transmembrane region" description="Helical" evidence="1">
    <location>
        <begin position="188"/>
        <end position="208"/>
    </location>
</feature>
<feature type="transmembrane region" description="Helical" evidence="1">
    <location>
        <begin position="532"/>
        <end position="555"/>
    </location>
</feature>
<feature type="transmembrane region" description="Helical" evidence="1">
    <location>
        <begin position="492"/>
        <end position="512"/>
    </location>
</feature>
<dbReference type="Proteomes" id="UP000435112">
    <property type="component" value="Unassembled WGS sequence"/>
</dbReference>
<feature type="transmembrane region" description="Helical" evidence="1">
    <location>
        <begin position="229"/>
        <end position="251"/>
    </location>
</feature>